<keyword evidence="6" id="KW-1185">Reference proteome</keyword>
<evidence type="ECO:0000313" key="6">
    <source>
        <dbReference type="Proteomes" id="UP000576082"/>
    </source>
</evidence>
<evidence type="ECO:0000256" key="1">
    <source>
        <dbReference type="ARBA" id="ARBA00023015"/>
    </source>
</evidence>
<reference evidence="5 6" key="1">
    <citation type="submission" date="2020-04" db="EMBL/GenBank/DDBJ databases">
        <title>Flammeovirga sp. SR4, a novel species isolated from seawater.</title>
        <authorList>
            <person name="Wang X."/>
        </authorList>
    </citation>
    <scope>NUCLEOTIDE SEQUENCE [LARGE SCALE GENOMIC DNA]</scope>
    <source>
        <strain evidence="5 6">ATCC 23126</strain>
    </source>
</reference>
<dbReference type="InterPro" id="IPR009057">
    <property type="entry name" value="Homeodomain-like_sf"/>
</dbReference>
<dbReference type="AlphaFoldDB" id="A0A7X9XBZ0"/>
<dbReference type="Gene3D" id="1.10.10.60">
    <property type="entry name" value="Homeodomain-like"/>
    <property type="match status" value="2"/>
</dbReference>
<dbReference type="Pfam" id="PF12833">
    <property type="entry name" value="HTH_18"/>
    <property type="match status" value="1"/>
</dbReference>
<name>A0A7X9XBZ0_9BACT</name>
<evidence type="ECO:0000313" key="5">
    <source>
        <dbReference type="EMBL" id="NME71099.1"/>
    </source>
</evidence>
<keyword evidence="3" id="KW-0804">Transcription</keyword>
<dbReference type="EMBL" id="JABANE010000086">
    <property type="protein sequence ID" value="NME71099.1"/>
    <property type="molecule type" value="Genomic_DNA"/>
</dbReference>
<dbReference type="PROSITE" id="PS01124">
    <property type="entry name" value="HTH_ARAC_FAMILY_2"/>
    <property type="match status" value="1"/>
</dbReference>
<organism evidence="5 6">
    <name type="scientific">Flammeovirga aprica JL-4</name>
    <dbReference type="NCBI Taxonomy" id="694437"/>
    <lineage>
        <taxon>Bacteria</taxon>
        <taxon>Pseudomonadati</taxon>
        <taxon>Bacteroidota</taxon>
        <taxon>Cytophagia</taxon>
        <taxon>Cytophagales</taxon>
        <taxon>Flammeovirgaceae</taxon>
        <taxon>Flammeovirga</taxon>
    </lineage>
</organism>
<dbReference type="RefSeq" id="WP_169659322.1">
    <property type="nucleotide sequence ID" value="NZ_JABANE010000086.1"/>
</dbReference>
<gene>
    <name evidence="5" type="ORF">HHU12_24230</name>
</gene>
<dbReference type="InterPro" id="IPR020449">
    <property type="entry name" value="Tscrpt_reg_AraC-type_HTH"/>
</dbReference>
<sequence length="285" mass="33134">MSLLSYDHFKLNGKPVFEKASFNPPLKKDATMNNEACFIHVLHGKAMLYATNEQYSFTSSDSFLMKCGNYINHWVETQEEQPYEAILIHFYPDTLKYVYDEGLPEVLKYPRKVNHNVEKIPLDEMITTYIDSLLFYFNNPAMVNEELIKLKVKELILLLANAKEGNNVKALLSSLFQPEETEFKKVIHSHLYEDLSIEDIAVLTGLSLSTFKRKFKQSFDTTPKHYINQKRIEKATDLLIHTDHRITEICYDCGFNDVGYFSKVFHQHHGASPSSFRKKKQFVIS</sequence>
<protein>
    <submittedName>
        <fullName evidence="5">Helix-turn-helix transcriptional regulator</fullName>
    </submittedName>
</protein>
<dbReference type="PANTHER" id="PTHR43280">
    <property type="entry name" value="ARAC-FAMILY TRANSCRIPTIONAL REGULATOR"/>
    <property type="match status" value="1"/>
</dbReference>
<dbReference type="InterPro" id="IPR018060">
    <property type="entry name" value="HTH_AraC"/>
</dbReference>
<dbReference type="SMART" id="SM00342">
    <property type="entry name" value="HTH_ARAC"/>
    <property type="match status" value="1"/>
</dbReference>
<feature type="domain" description="HTH araC/xylS-type" evidence="4">
    <location>
        <begin position="181"/>
        <end position="279"/>
    </location>
</feature>
<dbReference type="SUPFAM" id="SSF46689">
    <property type="entry name" value="Homeodomain-like"/>
    <property type="match status" value="2"/>
</dbReference>
<dbReference type="GO" id="GO:0003700">
    <property type="term" value="F:DNA-binding transcription factor activity"/>
    <property type="evidence" value="ECO:0007669"/>
    <property type="project" value="InterPro"/>
</dbReference>
<dbReference type="Pfam" id="PF22200">
    <property type="entry name" value="ExsA_N"/>
    <property type="match status" value="1"/>
</dbReference>
<dbReference type="PANTHER" id="PTHR43280:SF28">
    <property type="entry name" value="HTH-TYPE TRANSCRIPTIONAL ACTIVATOR RHAS"/>
    <property type="match status" value="1"/>
</dbReference>
<keyword evidence="1" id="KW-0805">Transcription regulation</keyword>
<evidence type="ECO:0000259" key="4">
    <source>
        <dbReference type="PROSITE" id="PS01124"/>
    </source>
</evidence>
<dbReference type="InterPro" id="IPR054015">
    <property type="entry name" value="ExsA-like_N"/>
</dbReference>
<proteinExistence type="predicted"/>
<dbReference type="GO" id="GO:0043565">
    <property type="term" value="F:sequence-specific DNA binding"/>
    <property type="evidence" value="ECO:0007669"/>
    <property type="project" value="InterPro"/>
</dbReference>
<dbReference type="Proteomes" id="UP000576082">
    <property type="component" value="Unassembled WGS sequence"/>
</dbReference>
<accession>A0A7X9XBZ0</accession>
<evidence type="ECO:0000256" key="2">
    <source>
        <dbReference type="ARBA" id="ARBA00023125"/>
    </source>
</evidence>
<comment type="caution">
    <text evidence="5">The sequence shown here is derived from an EMBL/GenBank/DDBJ whole genome shotgun (WGS) entry which is preliminary data.</text>
</comment>
<evidence type="ECO:0000256" key="3">
    <source>
        <dbReference type="ARBA" id="ARBA00023163"/>
    </source>
</evidence>
<dbReference type="PRINTS" id="PR00032">
    <property type="entry name" value="HTHARAC"/>
</dbReference>
<keyword evidence="2" id="KW-0238">DNA-binding</keyword>